<evidence type="ECO:0000256" key="1">
    <source>
        <dbReference type="ARBA" id="ARBA00001974"/>
    </source>
</evidence>
<dbReference type="SUPFAM" id="SSF51905">
    <property type="entry name" value="FAD/NAD(P)-binding domain"/>
    <property type="match status" value="1"/>
</dbReference>
<organism evidence="9 10">
    <name type="scientific">Legionella santicrucis</name>
    <dbReference type="NCBI Taxonomy" id="45074"/>
    <lineage>
        <taxon>Bacteria</taxon>
        <taxon>Pseudomonadati</taxon>
        <taxon>Pseudomonadota</taxon>
        <taxon>Gammaproteobacteria</taxon>
        <taxon>Legionellales</taxon>
        <taxon>Legionellaceae</taxon>
        <taxon>Legionella</taxon>
    </lineage>
</organism>
<evidence type="ECO:0000259" key="8">
    <source>
        <dbReference type="Pfam" id="PF01494"/>
    </source>
</evidence>
<dbReference type="GO" id="GO:0006744">
    <property type="term" value="P:ubiquinone biosynthetic process"/>
    <property type="evidence" value="ECO:0007669"/>
    <property type="project" value="UniProtKB-UniPathway"/>
</dbReference>
<name>A0A0W0YU96_9GAMM</name>
<comment type="pathway">
    <text evidence="2">Cofactor biosynthesis; ubiquinone biosynthesis.</text>
</comment>
<dbReference type="UniPathway" id="UPA00232"/>
<dbReference type="NCBIfam" id="TIGR01988">
    <property type="entry name" value="Ubi-OHases"/>
    <property type="match status" value="1"/>
</dbReference>
<keyword evidence="6" id="KW-0560">Oxidoreductase</keyword>
<dbReference type="InterPro" id="IPR036188">
    <property type="entry name" value="FAD/NAD-bd_sf"/>
</dbReference>
<evidence type="ECO:0000256" key="7">
    <source>
        <dbReference type="ARBA" id="ARBA00023033"/>
    </source>
</evidence>
<evidence type="ECO:0000313" key="10">
    <source>
        <dbReference type="Proteomes" id="UP000054703"/>
    </source>
</evidence>
<dbReference type="STRING" id="45074.Lsan_1992"/>
<sequence length="389" mass="43160">MSLEFNVLVVGGGIVGLASALAMAQRGYTVAIIDAGPLKTDVSCADTRVYAINYASQMLLQQLNVWPYLEQSRVSPYCRMHVWDSVSGAHIDFDSRYIAEQNLGFIMEESVLKSALFKEIALHPTIHLFPNSFVDEISFDDNGVTVSNMKQSWKGQLLMIADGAHSPVRQKLKVALTSWSYDQQALVATVFTEEEHKQTAYQVFRPNGPLAFLPLADPHQCSIVWSTAPNHAKELMGLSDHEFNKSLTQAFAKRLGKVEVMSARHQFSLHMRHAKQYTGNRWLLLGDAAHTIHPLAGLGLNVGLADVNSWIQCLDAASGGLCSKKALGTYQRERKAAVWQIILLMEGFKRLFGNSFGPVVTLRSLGLGFCNEFTPIKRLFIQHARGLPT</sequence>
<dbReference type="PANTHER" id="PTHR43876:SF7">
    <property type="entry name" value="UBIQUINONE BIOSYNTHESIS MONOOXYGENASE COQ6, MITOCHONDRIAL"/>
    <property type="match status" value="1"/>
</dbReference>
<dbReference type="PANTHER" id="PTHR43876">
    <property type="entry name" value="UBIQUINONE BIOSYNTHESIS MONOOXYGENASE COQ6, MITOCHONDRIAL"/>
    <property type="match status" value="1"/>
</dbReference>
<reference evidence="9 10" key="1">
    <citation type="submission" date="2015-11" db="EMBL/GenBank/DDBJ databases">
        <title>Genomic analysis of 38 Legionella species identifies large and diverse effector repertoires.</title>
        <authorList>
            <person name="Burstein D."/>
            <person name="Amaro F."/>
            <person name="Zusman T."/>
            <person name="Lifshitz Z."/>
            <person name="Cohen O."/>
            <person name="Gilbert J.A."/>
            <person name="Pupko T."/>
            <person name="Shuman H.A."/>
            <person name="Segal G."/>
        </authorList>
    </citation>
    <scope>NUCLEOTIDE SEQUENCE [LARGE SCALE GENOMIC DNA]</scope>
    <source>
        <strain evidence="9 10">SC-63-C7</strain>
    </source>
</reference>
<proteinExistence type="inferred from homology"/>
<evidence type="ECO:0000256" key="5">
    <source>
        <dbReference type="ARBA" id="ARBA00022827"/>
    </source>
</evidence>
<keyword evidence="4" id="KW-0285">Flavoprotein</keyword>
<comment type="caution">
    <text evidence="9">The sequence shown here is derived from an EMBL/GenBank/DDBJ whole genome shotgun (WGS) entry which is preliminary data.</text>
</comment>
<evidence type="ECO:0000313" key="9">
    <source>
        <dbReference type="EMBL" id="KTD60440.1"/>
    </source>
</evidence>
<dbReference type="GO" id="GO:0071949">
    <property type="term" value="F:FAD binding"/>
    <property type="evidence" value="ECO:0007669"/>
    <property type="project" value="InterPro"/>
</dbReference>
<accession>A0A0W0YU96</accession>
<dbReference type="Pfam" id="PF01494">
    <property type="entry name" value="FAD_binding_3"/>
    <property type="match status" value="1"/>
</dbReference>
<comment type="similarity">
    <text evidence="3">Belongs to the UbiH/COQ6 family.</text>
</comment>
<dbReference type="GO" id="GO:0016705">
    <property type="term" value="F:oxidoreductase activity, acting on paired donors, with incorporation or reduction of molecular oxygen"/>
    <property type="evidence" value="ECO:0007669"/>
    <property type="project" value="InterPro"/>
</dbReference>
<dbReference type="GO" id="GO:0004497">
    <property type="term" value="F:monooxygenase activity"/>
    <property type="evidence" value="ECO:0007669"/>
    <property type="project" value="UniProtKB-KW"/>
</dbReference>
<protein>
    <submittedName>
        <fullName evidence="9">Oxidoreductase with FAD/NAD(P)-binding domain protein</fullName>
    </submittedName>
</protein>
<dbReference type="RefSeq" id="WP_058514263.1">
    <property type="nucleotide sequence ID" value="NZ_CAAAIH010000033.1"/>
</dbReference>
<dbReference type="EMBL" id="LNYU01000049">
    <property type="protein sequence ID" value="KTD60440.1"/>
    <property type="molecule type" value="Genomic_DNA"/>
</dbReference>
<dbReference type="Proteomes" id="UP000054703">
    <property type="component" value="Unassembled WGS sequence"/>
</dbReference>
<keyword evidence="10" id="KW-1185">Reference proteome</keyword>
<evidence type="ECO:0000256" key="2">
    <source>
        <dbReference type="ARBA" id="ARBA00004749"/>
    </source>
</evidence>
<dbReference type="OrthoDB" id="9769565at2"/>
<dbReference type="InterPro" id="IPR051205">
    <property type="entry name" value="UbiH/COQ6_monooxygenase"/>
</dbReference>
<dbReference type="Gene3D" id="3.50.50.60">
    <property type="entry name" value="FAD/NAD(P)-binding domain"/>
    <property type="match status" value="2"/>
</dbReference>
<evidence type="ECO:0000256" key="6">
    <source>
        <dbReference type="ARBA" id="ARBA00023002"/>
    </source>
</evidence>
<dbReference type="InterPro" id="IPR010971">
    <property type="entry name" value="UbiH/COQ6"/>
</dbReference>
<keyword evidence="5" id="KW-0274">FAD</keyword>
<feature type="domain" description="FAD-binding" evidence="8">
    <location>
        <begin position="5"/>
        <end position="342"/>
    </location>
</feature>
<evidence type="ECO:0000256" key="4">
    <source>
        <dbReference type="ARBA" id="ARBA00022630"/>
    </source>
</evidence>
<dbReference type="PATRIC" id="fig|45074.5.peg.2127"/>
<dbReference type="PRINTS" id="PR00420">
    <property type="entry name" value="RNGMNOXGNASE"/>
</dbReference>
<comment type="cofactor">
    <cofactor evidence="1">
        <name>FAD</name>
        <dbReference type="ChEBI" id="CHEBI:57692"/>
    </cofactor>
</comment>
<gene>
    <name evidence="9" type="primary">visC</name>
    <name evidence="9" type="ORF">Lsan_1992</name>
</gene>
<evidence type="ECO:0000256" key="3">
    <source>
        <dbReference type="ARBA" id="ARBA00005349"/>
    </source>
</evidence>
<keyword evidence="7" id="KW-0503">Monooxygenase</keyword>
<dbReference type="AlphaFoldDB" id="A0A0W0YU96"/>
<dbReference type="InterPro" id="IPR002938">
    <property type="entry name" value="FAD-bd"/>
</dbReference>